<dbReference type="RefSeq" id="WP_377293141.1">
    <property type="nucleotide sequence ID" value="NZ_JBHSBM010000040.1"/>
</dbReference>
<dbReference type="EMBL" id="JBHSBM010000040">
    <property type="protein sequence ID" value="MFC4062234.1"/>
    <property type="molecule type" value="Genomic_DNA"/>
</dbReference>
<reference evidence="3" key="1">
    <citation type="journal article" date="2019" name="Int. J. Syst. Evol. Microbiol.">
        <title>The Global Catalogue of Microorganisms (GCM) 10K type strain sequencing project: providing services to taxonomists for standard genome sequencing and annotation.</title>
        <authorList>
            <consortium name="The Broad Institute Genomics Platform"/>
            <consortium name="The Broad Institute Genome Sequencing Center for Infectious Disease"/>
            <person name="Wu L."/>
            <person name="Ma J."/>
        </authorList>
    </citation>
    <scope>NUCLEOTIDE SEQUENCE [LARGE SCALE GENOMIC DNA]</scope>
    <source>
        <strain evidence="3">TBRC 4489</strain>
    </source>
</reference>
<keyword evidence="1" id="KW-0732">Signal</keyword>
<comment type="caution">
    <text evidence="2">The sequence shown here is derived from an EMBL/GenBank/DDBJ whole genome shotgun (WGS) entry which is preliminary data.</text>
</comment>
<protein>
    <submittedName>
        <fullName evidence="2">Uncharacterized protein</fullName>
    </submittedName>
</protein>
<evidence type="ECO:0000313" key="2">
    <source>
        <dbReference type="EMBL" id="MFC4062234.1"/>
    </source>
</evidence>
<dbReference type="Proteomes" id="UP001595850">
    <property type="component" value="Unassembled WGS sequence"/>
</dbReference>
<gene>
    <name evidence="2" type="ORF">ACFOWE_28350</name>
</gene>
<sequence length="344" mass="36928">MGRSRRFGARTVICAVAAAMVLAAAAALFAVSGTGGAVAVFGGAPGDGGRDAAVDGHGTEEGCTRWTVAGQRFAETRFADRERAFLCLAAAEPGTPPLFGTARKDEVLAHGRRLCGVMHLRTEDPRVAAELARTGDGPYWTEGMLDALVYLCPDLVARHGPDRLRPEAELLRQEKEYEDRVAARCPDRWRGPRPRSRVTAAAFTGEGGEFTVGDAGGYWGREVPSVGSLVEVYEKLVRVRTFDLNDVVCVTTMDFAKAPPLLPRSWERIVETGLRSDGDRIEVVGSEGGAGTANLGAAGPGHYRIRIYARDLPGRGLEDLEVPGSEYLVIAFPGRLRGTITHRP</sequence>
<accession>A0ABV8IDC9</accession>
<name>A0ABV8IDC9_9ACTN</name>
<keyword evidence="3" id="KW-1185">Reference proteome</keyword>
<evidence type="ECO:0000313" key="3">
    <source>
        <dbReference type="Proteomes" id="UP001595850"/>
    </source>
</evidence>
<organism evidence="2 3">
    <name type="scientific">Planomonospora corallina</name>
    <dbReference type="NCBI Taxonomy" id="1806052"/>
    <lineage>
        <taxon>Bacteria</taxon>
        <taxon>Bacillati</taxon>
        <taxon>Actinomycetota</taxon>
        <taxon>Actinomycetes</taxon>
        <taxon>Streptosporangiales</taxon>
        <taxon>Streptosporangiaceae</taxon>
        <taxon>Planomonospora</taxon>
    </lineage>
</organism>
<proteinExistence type="predicted"/>
<evidence type="ECO:0000256" key="1">
    <source>
        <dbReference type="SAM" id="SignalP"/>
    </source>
</evidence>
<feature type="chain" id="PRO_5047067313" evidence="1">
    <location>
        <begin position="31"/>
        <end position="344"/>
    </location>
</feature>
<feature type="signal peptide" evidence="1">
    <location>
        <begin position="1"/>
        <end position="30"/>
    </location>
</feature>